<evidence type="ECO:0000313" key="3">
    <source>
        <dbReference type="EMBL" id="MBB5039519.1"/>
    </source>
</evidence>
<comment type="caution">
    <text evidence="3">The sequence shown here is derived from an EMBL/GenBank/DDBJ whole genome shotgun (WGS) entry which is preliminary data.</text>
</comment>
<organism evidence="3 4">
    <name type="scientific">Prosthecobacter dejongeii</name>
    <dbReference type="NCBI Taxonomy" id="48465"/>
    <lineage>
        <taxon>Bacteria</taxon>
        <taxon>Pseudomonadati</taxon>
        <taxon>Verrucomicrobiota</taxon>
        <taxon>Verrucomicrobiia</taxon>
        <taxon>Verrucomicrobiales</taxon>
        <taxon>Verrucomicrobiaceae</taxon>
        <taxon>Prosthecobacter</taxon>
    </lineage>
</organism>
<dbReference type="EMBL" id="JACHIF010000009">
    <property type="protein sequence ID" value="MBB5039519.1"/>
    <property type="molecule type" value="Genomic_DNA"/>
</dbReference>
<sequence>MRSLLLLLAASLLASCISFPRAQMQARERSLQSDQPADGTEPVGDIPAVKTRENFKDRYFR</sequence>
<feature type="chain" id="PRO_5031402196" evidence="2">
    <location>
        <begin position="23"/>
        <end position="61"/>
    </location>
</feature>
<keyword evidence="2" id="KW-0732">Signal</keyword>
<dbReference type="Proteomes" id="UP000534294">
    <property type="component" value="Unassembled WGS sequence"/>
</dbReference>
<evidence type="ECO:0000256" key="2">
    <source>
        <dbReference type="SAM" id="SignalP"/>
    </source>
</evidence>
<feature type="region of interest" description="Disordered" evidence="1">
    <location>
        <begin position="25"/>
        <end position="61"/>
    </location>
</feature>
<accession>A0A7W7YNP7</accession>
<dbReference type="PROSITE" id="PS51257">
    <property type="entry name" value="PROKAR_LIPOPROTEIN"/>
    <property type="match status" value="1"/>
</dbReference>
<protein>
    <submittedName>
        <fullName evidence="3">Uncharacterized protein</fullName>
    </submittedName>
</protein>
<gene>
    <name evidence="3" type="ORF">HNQ64_003794</name>
</gene>
<name>A0A7W7YNP7_9BACT</name>
<proteinExistence type="predicted"/>
<reference evidence="3 4" key="1">
    <citation type="submission" date="2020-08" db="EMBL/GenBank/DDBJ databases">
        <title>Genomic Encyclopedia of Type Strains, Phase IV (KMG-IV): sequencing the most valuable type-strain genomes for metagenomic binning, comparative biology and taxonomic classification.</title>
        <authorList>
            <person name="Goeker M."/>
        </authorList>
    </citation>
    <scope>NUCLEOTIDE SEQUENCE [LARGE SCALE GENOMIC DNA]</scope>
    <source>
        <strain evidence="3 4">DSM 12251</strain>
    </source>
</reference>
<evidence type="ECO:0000256" key="1">
    <source>
        <dbReference type="SAM" id="MobiDB-lite"/>
    </source>
</evidence>
<dbReference type="RefSeq" id="WP_184211378.1">
    <property type="nucleotide sequence ID" value="NZ_JACHIF010000009.1"/>
</dbReference>
<evidence type="ECO:0000313" key="4">
    <source>
        <dbReference type="Proteomes" id="UP000534294"/>
    </source>
</evidence>
<dbReference type="AlphaFoldDB" id="A0A7W7YNP7"/>
<keyword evidence="4" id="KW-1185">Reference proteome</keyword>
<feature type="signal peptide" evidence="2">
    <location>
        <begin position="1"/>
        <end position="22"/>
    </location>
</feature>
<feature type="compositionally biased region" description="Basic and acidic residues" evidence="1">
    <location>
        <begin position="50"/>
        <end position="61"/>
    </location>
</feature>